<dbReference type="InterPro" id="IPR005273">
    <property type="entry name" value="Ura-DNA_glyco_family4"/>
</dbReference>
<proteinExistence type="inferred from homology"/>
<evidence type="ECO:0000313" key="13">
    <source>
        <dbReference type="Proteomes" id="UP000192911"/>
    </source>
</evidence>
<keyword evidence="8" id="KW-0411">Iron-sulfur</keyword>
<keyword evidence="4" id="KW-0479">Metal-binding</keyword>
<dbReference type="GeneID" id="95548987"/>
<dbReference type="STRING" id="28094.SAMN06295900_101538"/>
<evidence type="ECO:0000256" key="3">
    <source>
        <dbReference type="ARBA" id="ARBA00022485"/>
    </source>
</evidence>
<dbReference type="NCBIfam" id="TIGR00758">
    <property type="entry name" value="UDG_fam4"/>
    <property type="match status" value="1"/>
</dbReference>
<dbReference type="GO" id="GO:0051539">
    <property type="term" value="F:4 iron, 4 sulfur cluster binding"/>
    <property type="evidence" value="ECO:0007669"/>
    <property type="project" value="UniProtKB-KW"/>
</dbReference>
<accession>A0A1X7CKT7</accession>
<evidence type="ECO:0000259" key="11">
    <source>
        <dbReference type="SMART" id="SM00986"/>
    </source>
</evidence>
<dbReference type="AlphaFoldDB" id="A0A1X7CKT7"/>
<evidence type="ECO:0000256" key="5">
    <source>
        <dbReference type="ARBA" id="ARBA00022763"/>
    </source>
</evidence>
<protein>
    <recommendedName>
        <fullName evidence="2">Type-4 uracil-DNA glycosylase</fullName>
    </recommendedName>
</protein>
<keyword evidence="7" id="KW-0408">Iron</keyword>
<dbReference type="Pfam" id="PF03167">
    <property type="entry name" value="UDG"/>
    <property type="match status" value="1"/>
</dbReference>
<evidence type="ECO:0000256" key="9">
    <source>
        <dbReference type="ARBA" id="ARBA00023204"/>
    </source>
</evidence>
<keyword evidence="3" id="KW-0004">4Fe-4S</keyword>
<dbReference type="SMART" id="SM00987">
    <property type="entry name" value="UreE_C"/>
    <property type="match status" value="1"/>
</dbReference>
<dbReference type="RefSeq" id="WP_085223991.1">
    <property type="nucleotide sequence ID" value="NZ_BSQD01000001.1"/>
</dbReference>
<dbReference type="GO" id="GO:0046872">
    <property type="term" value="F:metal ion binding"/>
    <property type="evidence" value="ECO:0007669"/>
    <property type="project" value="UniProtKB-KW"/>
</dbReference>
<dbReference type="GO" id="GO:0097506">
    <property type="term" value="F:deaminated base DNA N-glycosylase activity"/>
    <property type="evidence" value="ECO:0007669"/>
    <property type="project" value="UniProtKB-ARBA"/>
</dbReference>
<evidence type="ECO:0000256" key="4">
    <source>
        <dbReference type="ARBA" id="ARBA00022723"/>
    </source>
</evidence>
<dbReference type="OrthoDB" id="5290748at2"/>
<dbReference type="Gene3D" id="3.40.470.10">
    <property type="entry name" value="Uracil-DNA glycosylase-like domain"/>
    <property type="match status" value="1"/>
</dbReference>
<organism evidence="12 13">
    <name type="scientific">Trinickia caryophylli</name>
    <name type="common">Paraburkholderia caryophylli</name>
    <dbReference type="NCBI Taxonomy" id="28094"/>
    <lineage>
        <taxon>Bacteria</taxon>
        <taxon>Pseudomonadati</taxon>
        <taxon>Pseudomonadota</taxon>
        <taxon>Betaproteobacteria</taxon>
        <taxon>Burkholderiales</taxon>
        <taxon>Burkholderiaceae</taxon>
        <taxon>Trinickia</taxon>
    </lineage>
</organism>
<dbReference type="Proteomes" id="UP000192911">
    <property type="component" value="Unassembled WGS sequence"/>
</dbReference>
<dbReference type="SUPFAM" id="SSF52141">
    <property type="entry name" value="Uracil-DNA glycosylase-like"/>
    <property type="match status" value="1"/>
</dbReference>
<gene>
    <name evidence="12" type="ORF">SAMN06295900_101538</name>
</gene>
<feature type="region of interest" description="Disordered" evidence="10">
    <location>
        <begin position="41"/>
        <end position="71"/>
    </location>
</feature>
<name>A0A1X7CKT7_TRICW</name>
<dbReference type="CDD" id="cd10030">
    <property type="entry name" value="UDG-F4_TTUDGA_SPO1dp_like"/>
    <property type="match status" value="1"/>
</dbReference>
<reference evidence="13" key="1">
    <citation type="submission" date="2017-04" db="EMBL/GenBank/DDBJ databases">
        <authorList>
            <person name="Varghese N."/>
            <person name="Submissions S."/>
        </authorList>
    </citation>
    <scope>NUCLEOTIDE SEQUENCE [LARGE SCALE GENOMIC DNA]</scope>
    <source>
        <strain evidence="13">Ballard 720</strain>
    </source>
</reference>
<dbReference type="SMART" id="SM00986">
    <property type="entry name" value="UDG"/>
    <property type="match status" value="1"/>
</dbReference>
<evidence type="ECO:0000256" key="7">
    <source>
        <dbReference type="ARBA" id="ARBA00023004"/>
    </source>
</evidence>
<evidence type="ECO:0000313" key="12">
    <source>
        <dbReference type="EMBL" id="SME98454.1"/>
    </source>
</evidence>
<dbReference type="PANTHER" id="PTHR33693">
    <property type="entry name" value="TYPE-5 URACIL-DNA GLYCOSYLASE"/>
    <property type="match status" value="1"/>
</dbReference>
<keyword evidence="5" id="KW-0227">DNA damage</keyword>
<keyword evidence="13" id="KW-1185">Reference proteome</keyword>
<evidence type="ECO:0000256" key="10">
    <source>
        <dbReference type="SAM" id="MobiDB-lite"/>
    </source>
</evidence>
<feature type="region of interest" description="Disordered" evidence="10">
    <location>
        <begin position="1"/>
        <end position="26"/>
    </location>
</feature>
<evidence type="ECO:0000256" key="6">
    <source>
        <dbReference type="ARBA" id="ARBA00022801"/>
    </source>
</evidence>
<comment type="similarity">
    <text evidence="1">Belongs to the uracil-DNA glycosylase (UDG) superfamily. Type 4 (UDGa) family.</text>
</comment>
<evidence type="ECO:0000256" key="1">
    <source>
        <dbReference type="ARBA" id="ARBA00006521"/>
    </source>
</evidence>
<keyword evidence="9" id="KW-0234">DNA repair</keyword>
<feature type="domain" description="Uracil-DNA glycosylase-like" evidence="11">
    <location>
        <begin position="44"/>
        <end position="207"/>
    </location>
</feature>
<dbReference type="NCBIfam" id="TIGR03914">
    <property type="entry name" value="UDG_fam_dom"/>
    <property type="match status" value="1"/>
</dbReference>
<evidence type="ECO:0000256" key="8">
    <source>
        <dbReference type="ARBA" id="ARBA00023014"/>
    </source>
</evidence>
<dbReference type="PANTHER" id="PTHR33693:SF9">
    <property type="entry name" value="TYPE-4 URACIL-DNA GLYCOSYLASE"/>
    <property type="match status" value="1"/>
</dbReference>
<dbReference type="InterPro" id="IPR051536">
    <property type="entry name" value="UDG_Type-4/5"/>
</dbReference>
<sequence length="223" mass="24877">MNAEKRPVRAAAGAPAGTDPQQEPHTLDECRRCGLWHDATQGVPGAGPKHAPIMMVGEQPGDSEDKAGKPFVGPAGQLLDNALRDAGVDRHDVFVTNAVKHFKWEPRGKRRMHKTPAQREVDACRYWLEQELTTVAPRVIVALGSTALKALLDDSHARLQDYFGRQTKHGEHGERVVLATWHPSYALRAPDPDTRHRAYDDIVTTLRHAGEIARHTEVHRRNR</sequence>
<dbReference type="InterPro" id="IPR036895">
    <property type="entry name" value="Uracil-DNA_glycosylase-like_sf"/>
</dbReference>
<dbReference type="GO" id="GO:0006281">
    <property type="term" value="P:DNA repair"/>
    <property type="evidence" value="ECO:0007669"/>
    <property type="project" value="UniProtKB-KW"/>
</dbReference>
<dbReference type="EMBL" id="FXAH01000001">
    <property type="protein sequence ID" value="SME98454.1"/>
    <property type="molecule type" value="Genomic_DNA"/>
</dbReference>
<dbReference type="InterPro" id="IPR005122">
    <property type="entry name" value="Uracil-DNA_glycosylase-like"/>
</dbReference>
<evidence type="ECO:0000256" key="2">
    <source>
        <dbReference type="ARBA" id="ARBA00019403"/>
    </source>
</evidence>
<keyword evidence="6" id="KW-0378">Hydrolase</keyword>